<dbReference type="OMA" id="IAMRSHL"/>
<dbReference type="Pfam" id="PF01329">
    <property type="entry name" value="Pterin_4a"/>
    <property type="match status" value="1"/>
</dbReference>
<dbReference type="InterPro" id="IPR036428">
    <property type="entry name" value="PCD_sf"/>
</dbReference>
<dbReference type="CDD" id="cd00488">
    <property type="entry name" value="PCD_DCoH"/>
    <property type="match status" value="1"/>
</dbReference>
<dbReference type="GO" id="GO:0006729">
    <property type="term" value="P:tetrahydrobiopterin biosynthetic process"/>
    <property type="evidence" value="ECO:0007669"/>
    <property type="project" value="InterPro"/>
</dbReference>
<dbReference type="RefSeq" id="XP_003646441.1">
    <property type="nucleotide sequence ID" value="XM_003646393.1"/>
</dbReference>
<name>G8JSA2_ERECY</name>
<dbReference type="Gene3D" id="3.30.1360.20">
    <property type="entry name" value="Transcriptional coactivator/pterin dehydratase"/>
    <property type="match status" value="1"/>
</dbReference>
<organism evidence="6 7">
    <name type="scientific">Eremothecium cymbalariae (strain CBS 270.75 / DBVPG 7215 / KCTC 17166 / NRRL Y-17582)</name>
    <name type="common">Yeast</name>
    <dbReference type="NCBI Taxonomy" id="931890"/>
    <lineage>
        <taxon>Eukaryota</taxon>
        <taxon>Fungi</taxon>
        <taxon>Dikarya</taxon>
        <taxon>Ascomycota</taxon>
        <taxon>Saccharomycotina</taxon>
        <taxon>Saccharomycetes</taxon>
        <taxon>Saccharomycetales</taxon>
        <taxon>Saccharomycetaceae</taxon>
        <taxon>Eremothecium</taxon>
    </lineage>
</organism>
<evidence type="ECO:0000313" key="7">
    <source>
        <dbReference type="Proteomes" id="UP000006790"/>
    </source>
</evidence>
<sequence length="105" mass="12053">MYNKISKQAAILLQSPELKAGLAALPHWKYANGALFRDFQLRDFESTWSVLNQIALRSHLWGHHPTITTTYNKVSLILTNHDLGGVTDIDMKMARRIEKYISEEL</sequence>
<dbReference type="FunCoup" id="G8JSA2">
    <property type="interactions" value="44"/>
</dbReference>
<dbReference type="InParanoid" id="G8JSA2"/>
<evidence type="ECO:0000256" key="3">
    <source>
        <dbReference type="ARBA" id="ARBA00013252"/>
    </source>
</evidence>
<dbReference type="GO" id="GO:0008124">
    <property type="term" value="F:4-alpha-hydroxytetrahydrobiopterin dehydratase activity"/>
    <property type="evidence" value="ECO:0007669"/>
    <property type="project" value="UniProtKB-EC"/>
</dbReference>
<dbReference type="eggNOG" id="KOG4073">
    <property type="taxonomic scope" value="Eukaryota"/>
</dbReference>
<dbReference type="PANTHER" id="PTHR12599">
    <property type="entry name" value="PTERIN-4-ALPHA-CARBINOLAMINE DEHYDRATASE"/>
    <property type="match status" value="1"/>
</dbReference>
<dbReference type="SUPFAM" id="SSF55248">
    <property type="entry name" value="PCD-like"/>
    <property type="match status" value="1"/>
</dbReference>
<dbReference type="AlphaFoldDB" id="G8JSA2"/>
<evidence type="ECO:0000256" key="5">
    <source>
        <dbReference type="ARBA" id="ARBA00030497"/>
    </source>
</evidence>
<dbReference type="EMBL" id="CP002500">
    <property type="protein sequence ID" value="AET39624.1"/>
    <property type="molecule type" value="Genomic_DNA"/>
</dbReference>
<keyword evidence="7" id="KW-1185">Reference proteome</keyword>
<accession>G8JSA2</accession>
<dbReference type="InterPro" id="IPR001533">
    <property type="entry name" value="Pterin_deHydtase"/>
</dbReference>
<gene>
    <name evidence="6" type="ordered locus">Ecym_4592</name>
</gene>
<protein>
    <recommendedName>
        <fullName evidence="3">4a-hydroxytetrahydrobiopterin dehydratase</fullName>
        <ecNumber evidence="3">4.2.1.96</ecNumber>
    </recommendedName>
    <alternativeName>
        <fullName evidence="5">4-alpha-hydroxy-tetrahydropterin dehydratase</fullName>
    </alternativeName>
</protein>
<evidence type="ECO:0000256" key="1">
    <source>
        <dbReference type="ARBA" id="ARBA00001554"/>
    </source>
</evidence>
<dbReference type="KEGG" id="erc:Ecym_4592"/>
<keyword evidence="4" id="KW-0456">Lyase</keyword>
<dbReference type="PANTHER" id="PTHR12599:SF0">
    <property type="entry name" value="PTERIN-4-ALPHA-CARBINOLAMINE DEHYDRATASE"/>
    <property type="match status" value="1"/>
</dbReference>
<dbReference type="OrthoDB" id="277398at2759"/>
<evidence type="ECO:0000313" key="6">
    <source>
        <dbReference type="EMBL" id="AET39624.1"/>
    </source>
</evidence>
<comment type="catalytic activity">
    <reaction evidence="1">
        <text>(4aS,6R)-4a-hydroxy-L-erythro-5,6,7,8-tetrahydrobiopterin = (6R)-L-erythro-6,7-dihydrobiopterin + H2O</text>
        <dbReference type="Rhea" id="RHEA:11920"/>
        <dbReference type="ChEBI" id="CHEBI:15377"/>
        <dbReference type="ChEBI" id="CHEBI:15642"/>
        <dbReference type="ChEBI" id="CHEBI:43120"/>
        <dbReference type="EC" id="4.2.1.96"/>
    </reaction>
</comment>
<dbReference type="STRING" id="931890.G8JSA2"/>
<proteinExistence type="inferred from homology"/>
<dbReference type="EC" id="4.2.1.96" evidence="3"/>
<dbReference type="HOGENOM" id="CLU_081974_4_0_1"/>
<evidence type="ECO:0000256" key="4">
    <source>
        <dbReference type="ARBA" id="ARBA00023239"/>
    </source>
</evidence>
<evidence type="ECO:0000256" key="2">
    <source>
        <dbReference type="ARBA" id="ARBA00006472"/>
    </source>
</evidence>
<dbReference type="GeneID" id="11470163"/>
<reference evidence="7" key="1">
    <citation type="journal article" date="2012" name="G3 (Bethesda)">
        <title>Pichia sorbitophila, an interspecies yeast hybrid reveals early steps of genome resolution following polyploidization.</title>
        <authorList>
            <person name="Leh Louis V."/>
            <person name="Despons L."/>
            <person name="Friedrich A."/>
            <person name="Martin T."/>
            <person name="Durrens P."/>
            <person name="Casaregola S."/>
            <person name="Neuveglise C."/>
            <person name="Fairhead C."/>
            <person name="Marck C."/>
            <person name="Cruz J.A."/>
            <person name="Straub M.L."/>
            <person name="Kugler V."/>
            <person name="Sacerdot C."/>
            <person name="Uzunov Z."/>
            <person name="Thierry A."/>
            <person name="Weiss S."/>
            <person name="Bleykasten C."/>
            <person name="De Montigny J."/>
            <person name="Jacques N."/>
            <person name="Jung P."/>
            <person name="Lemaire M."/>
            <person name="Mallet S."/>
            <person name="Morel G."/>
            <person name="Richard G.F."/>
            <person name="Sarkar A."/>
            <person name="Savel G."/>
            <person name="Schacherer J."/>
            <person name="Seret M.L."/>
            <person name="Talla E."/>
            <person name="Samson G."/>
            <person name="Jubin C."/>
            <person name="Poulain J."/>
            <person name="Vacherie B."/>
            <person name="Barbe V."/>
            <person name="Pelletier E."/>
            <person name="Sherman D.J."/>
            <person name="Westhof E."/>
            <person name="Weissenbach J."/>
            <person name="Baret P.V."/>
            <person name="Wincker P."/>
            <person name="Gaillardin C."/>
            <person name="Dujon B."/>
            <person name="Souciet J.L."/>
        </authorList>
    </citation>
    <scope>NUCLEOTIDE SEQUENCE [LARGE SCALE GENOMIC DNA]</scope>
    <source>
        <strain evidence="7">CBS 270.75 / DBVPG 7215 / KCTC 17166 / NRRL Y-17582</strain>
    </source>
</reference>
<comment type="similarity">
    <text evidence="2">Belongs to the pterin-4-alpha-carbinolamine dehydratase family.</text>
</comment>
<dbReference type="Proteomes" id="UP000006790">
    <property type="component" value="Chromosome 4"/>
</dbReference>